<keyword evidence="4" id="KW-1185">Reference proteome</keyword>
<accession>G8X2T6</accession>
<accession>F8JVH7</accession>
<dbReference type="AlphaFoldDB" id="F8JVH7"/>
<dbReference type="RefSeq" id="WP_014144042.1">
    <property type="nucleotide sequence ID" value="NC_016111.1"/>
</dbReference>
<keyword evidence="1" id="KW-0378">Hydrolase</keyword>
<dbReference type="InterPro" id="IPR013094">
    <property type="entry name" value="AB_hydrolase_3"/>
</dbReference>
<dbReference type="STRING" id="1003195.SCATT_33060"/>
<dbReference type="OrthoDB" id="128186at2"/>
<dbReference type="Gene3D" id="3.40.50.1820">
    <property type="entry name" value="alpha/beta hydrolase"/>
    <property type="match status" value="1"/>
</dbReference>
<name>F8JVH7_STREN</name>
<evidence type="ECO:0000259" key="2">
    <source>
        <dbReference type="Pfam" id="PF07859"/>
    </source>
</evidence>
<evidence type="ECO:0000313" key="4">
    <source>
        <dbReference type="Proteomes" id="UP000007842"/>
    </source>
</evidence>
<evidence type="ECO:0000313" key="3">
    <source>
        <dbReference type="EMBL" id="AEW95677.1"/>
    </source>
</evidence>
<dbReference type="KEGG" id="scy:SCATT_33060"/>
<dbReference type="InterPro" id="IPR050300">
    <property type="entry name" value="GDXG_lipolytic_enzyme"/>
</dbReference>
<dbReference type="PANTHER" id="PTHR48081:SF8">
    <property type="entry name" value="ALPHA_BETA HYDROLASE FOLD-3 DOMAIN-CONTAINING PROTEIN-RELATED"/>
    <property type="match status" value="1"/>
</dbReference>
<dbReference type="EMBL" id="CP003219">
    <property type="protein sequence ID" value="AEW95677.1"/>
    <property type="molecule type" value="Genomic_DNA"/>
</dbReference>
<dbReference type="eggNOG" id="COG0657">
    <property type="taxonomic scope" value="Bacteria"/>
</dbReference>
<protein>
    <submittedName>
        <fullName evidence="3">Lipase</fullName>
    </submittedName>
</protein>
<sequence>MHQLLPVHPELAPVLDVLPERPADFPDIEVTRARFLAAQTARPLPRVPGVRTERLIVRRGDGTPLTLEVYRPPAGPAGPPLPAVLHFHSGAFAYGRSRPGQDRIALMICQEVGAVAVAVEYRLAPEHPYPAGVDDCYLALRWVAGNAAFLGVDPARIAVTGKSAGACLSAAVALMARDRGGPALAHQALRIPLLDDRQATDSARHATDPRLFNSATVRAVWDHYLDGAAPDAYAAPARAADLTGLPATSLLVCDLDPARDEALDHARRLMDAGVAVTTRNLPGAWHLFELYAPETRLARAADLFWARELRSALWPPE</sequence>
<organism evidence="3 4">
    <name type="scientific">Streptantibioticus cattleyicolor (strain ATCC 35852 / DSM 46488 / JCM 4925 / NBRC 14057 / NRRL 8057)</name>
    <name type="common">Streptomyces cattleya</name>
    <dbReference type="NCBI Taxonomy" id="1003195"/>
    <lineage>
        <taxon>Bacteria</taxon>
        <taxon>Bacillati</taxon>
        <taxon>Actinomycetota</taxon>
        <taxon>Actinomycetes</taxon>
        <taxon>Kitasatosporales</taxon>
        <taxon>Streptomycetaceae</taxon>
        <taxon>Streptantibioticus</taxon>
    </lineage>
</organism>
<dbReference type="PANTHER" id="PTHR48081">
    <property type="entry name" value="AB HYDROLASE SUPERFAMILY PROTEIN C4A8.06C"/>
    <property type="match status" value="1"/>
</dbReference>
<dbReference type="GO" id="GO:0016787">
    <property type="term" value="F:hydrolase activity"/>
    <property type="evidence" value="ECO:0007669"/>
    <property type="project" value="UniProtKB-KW"/>
</dbReference>
<dbReference type="KEGG" id="sct:SCAT_3312"/>
<dbReference type="HOGENOM" id="CLU_012494_6_1_11"/>
<evidence type="ECO:0000256" key="1">
    <source>
        <dbReference type="ARBA" id="ARBA00022801"/>
    </source>
</evidence>
<dbReference type="PATRIC" id="fig|1003195.11.peg.4786"/>
<dbReference type="SUPFAM" id="SSF53474">
    <property type="entry name" value="alpha/beta-Hydrolases"/>
    <property type="match status" value="1"/>
</dbReference>
<proteinExistence type="predicted"/>
<dbReference type="Proteomes" id="UP000007842">
    <property type="component" value="Chromosome"/>
</dbReference>
<gene>
    <name evidence="3" type="ordered locus">SCATT_33060</name>
</gene>
<dbReference type="Pfam" id="PF07859">
    <property type="entry name" value="Abhydrolase_3"/>
    <property type="match status" value="1"/>
</dbReference>
<reference evidence="4" key="1">
    <citation type="submission" date="2011-12" db="EMBL/GenBank/DDBJ databases">
        <title>Complete genome sequence of Streptomyces cattleya strain DSM 46488.</title>
        <authorList>
            <person name="Ou H.-Y."/>
            <person name="Li P."/>
            <person name="Zhao C."/>
            <person name="O'Hagan D."/>
            <person name="Deng Z."/>
        </authorList>
    </citation>
    <scope>NUCLEOTIDE SEQUENCE [LARGE SCALE GENOMIC DNA]</scope>
    <source>
        <strain evidence="4">ATCC 35852 / DSM 46488 / JCM 4925 / NBRC 14057 / NRRL 8057</strain>
    </source>
</reference>
<dbReference type="InterPro" id="IPR029058">
    <property type="entry name" value="AB_hydrolase_fold"/>
</dbReference>
<feature type="domain" description="Alpha/beta hydrolase fold-3" evidence="2">
    <location>
        <begin position="84"/>
        <end position="289"/>
    </location>
</feature>